<proteinExistence type="predicted"/>
<dbReference type="InterPro" id="IPR005272">
    <property type="entry name" value="DUF406"/>
</dbReference>
<dbReference type="EMBL" id="CP020472">
    <property type="protein sequence ID" value="ARD22258.1"/>
    <property type="molecule type" value="Genomic_DNA"/>
</dbReference>
<protein>
    <recommendedName>
        <fullName evidence="3">DUF406 family protein</fullName>
    </recommendedName>
</protein>
<evidence type="ECO:0008006" key="3">
    <source>
        <dbReference type="Google" id="ProtNLM"/>
    </source>
</evidence>
<keyword evidence="2" id="KW-1185">Reference proteome</keyword>
<dbReference type="Gene3D" id="3.30.70.860">
    <property type="match status" value="1"/>
</dbReference>
<organism evidence="1 2">
    <name type="scientific">Shewanella japonica</name>
    <dbReference type="NCBI Taxonomy" id="93973"/>
    <lineage>
        <taxon>Bacteria</taxon>
        <taxon>Pseudomonadati</taxon>
        <taxon>Pseudomonadota</taxon>
        <taxon>Gammaproteobacteria</taxon>
        <taxon>Alteromonadales</taxon>
        <taxon>Shewanellaceae</taxon>
        <taxon>Shewanella</taxon>
    </lineage>
</organism>
<evidence type="ECO:0000313" key="1">
    <source>
        <dbReference type="EMBL" id="ARD22258.1"/>
    </source>
</evidence>
<evidence type="ECO:0000313" key="2">
    <source>
        <dbReference type="Proteomes" id="UP000191820"/>
    </source>
</evidence>
<reference evidence="1 2" key="1">
    <citation type="submission" date="2017-03" db="EMBL/GenBank/DDBJ databases">
        <title>Genome sequencing of Shewanella japonica KCTC 22435.</title>
        <authorList>
            <person name="Kim K.M."/>
        </authorList>
    </citation>
    <scope>NUCLEOTIDE SEQUENCE [LARGE SCALE GENOMIC DNA]</scope>
    <source>
        <strain evidence="1 2">KCTC 22435</strain>
    </source>
</reference>
<name>A0ABN4YDU6_9GAMM</name>
<sequence>MIKTITQQEVQVSDSCNDCGSFVDIGTVIDEQDTRLILKITGDAVAEEAEDIITKAKIRFDSVKVNSEQTEADITVIIDFEFTAEKMIFQLENGL</sequence>
<dbReference type="InterPro" id="IPR035571">
    <property type="entry name" value="UPF0234-like_C"/>
</dbReference>
<gene>
    <name evidence="1" type="ORF">SJ2017_1956</name>
</gene>
<dbReference type="Proteomes" id="UP000191820">
    <property type="component" value="Chromosome"/>
</dbReference>
<dbReference type="Pfam" id="PF04175">
    <property type="entry name" value="DUF406"/>
    <property type="match status" value="1"/>
</dbReference>
<accession>A0ABN4YDU6</accession>
<dbReference type="RefSeq" id="WP_156003208.1">
    <property type="nucleotide sequence ID" value="NZ_CP020472.1"/>
</dbReference>